<keyword evidence="3" id="KW-1185">Reference proteome</keyword>
<dbReference type="SUPFAM" id="SSF53067">
    <property type="entry name" value="Actin-like ATPase domain"/>
    <property type="match status" value="1"/>
</dbReference>
<accession>A0ABU3GE51</accession>
<comment type="caution">
    <text evidence="2">The sequence shown here is derived from an EMBL/GenBank/DDBJ whole genome shotgun (WGS) entry which is preliminary data.</text>
</comment>
<dbReference type="EMBL" id="JAUZVV010000003">
    <property type="protein sequence ID" value="MDT3318074.1"/>
    <property type="molecule type" value="Genomic_DNA"/>
</dbReference>
<organism evidence="2 3">
    <name type="scientific">Microbacterium gawkjiense</name>
    <dbReference type="NCBI Taxonomy" id="3067309"/>
    <lineage>
        <taxon>Bacteria</taxon>
        <taxon>Bacillati</taxon>
        <taxon>Actinomycetota</taxon>
        <taxon>Actinomycetes</taxon>
        <taxon>Micrococcales</taxon>
        <taxon>Microbacteriaceae</taxon>
        <taxon>Microbacterium</taxon>
    </lineage>
</organism>
<feature type="compositionally biased region" description="Basic residues" evidence="1">
    <location>
        <begin position="51"/>
        <end position="61"/>
    </location>
</feature>
<protein>
    <recommendedName>
        <fullName evidence="4">ATPase BadF/BadG/BcrA/BcrD type domain-containing protein</fullName>
    </recommendedName>
</protein>
<evidence type="ECO:0000256" key="1">
    <source>
        <dbReference type="SAM" id="MobiDB-lite"/>
    </source>
</evidence>
<dbReference type="Proteomes" id="UP001251849">
    <property type="component" value="Unassembled WGS sequence"/>
</dbReference>
<dbReference type="PANTHER" id="PTHR43190:SF3">
    <property type="entry name" value="N-ACETYL-D-GLUCOSAMINE KINASE"/>
    <property type="match status" value="1"/>
</dbReference>
<dbReference type="Gene3D" id="3.30.420.40">
    <property type="match status" value="1"/>
</dbReference>
<feature type="region of interest" description="Disordered" evidence="1">
    <location>
        <begin position="39"/>
        <end position="61"/>
    </location>
</feature>
<evidence type="ECO:0000313" key="2">
    <source>
        <dbReference type="EMBL" id="MDT3318074.1"/>
    </source>
</evidence>
<evidence type="ECO:0000313" key="3">
    <source>
        <dbReference type="Proteomes" id="UP001251849"/>
    </source>
</evidence>
<evidence type="ECO:0008006" key="4">
    <source>
        <dbReference type="Google" id="ProtNLM"/>
    </source>
</evidence>
<dbReference type="InterPro" id="IPR052519">
    <property type="entry name" value="Euk-type_GlcNAc_Kinase"/>
</dbReference>
<reference evidence="2 3" key="1">
    <citation type="submission" date="2023-08" db="EMBL/GenBank/DDBJ databases">
        <title>Microbacterium aquilitoris sp. nov. and Microbacterium gwkjibeachense sp. nov., isolated from beach.</title>
        <authorList>
            <person name="Lee S.D."/>
            <person name="Yang H."/>
            <person name="Kim I."/>
        </authorList>
    </citation>
    <scope>NUCLEOTIDE SEQUENCE [LARGE SCALE GENOMIC DNA]</scope>
    <source>
        <strain evidence="2 3">KSW4-11</strain>
    </source>
</reference>
<name>A0ABU3GE51_9MICO</name>
<dbReference type="PANTHER" id="PTHR43190">
    <property type="entry name" value="N-ACETYL-D-GLUCOSAMINE KINASE"/>
    <property type="match status" value="1"/>
</dbReference>
<feature type="compositionally biased region" description="Basic and acidic residues" evidence="1">
    <location>
        <begin position="39"/>
        <end position="50"/>
    </location>
</feature>
<gene>
    <name evidence="2" type="ORF">Q9S71_14695</name>
</gene>
<dbReference type="InterPro" id="IPR043129">
    <property type="entry name" value="ATPase_NBD"/>
</dbReference>
<proteinExistence type="predicted"/>
<sequence length="61" mass="6776">MTLAVGDRDTARVDGWGWTMGDAGSGFWIGREALTAVMRAHDHRGPGPRDHPHRRRPRSLA</sequence>